<dbReference type="Proteomes" id="UP001652583">
    <property type="component" value="Chromosome F2"/>
</dbReference>
<evidence type="ECO:0000256" key="1">
    <source>
        <dbReference type="SAM" id="MobiDB-lite"/>
    </source>
</evidence>
<dbReference type="AlphaFoldDB" id="A0A6J1ZQ25"/>
<evidence type="ECO:0000313" key="3">
    <source>
        <dbReference type="RefSeq" id="XP_026919627.1"/>
    </source>
</evidence>
<proteinExistence type="predicted"/>
<sequence length="224" mass="24678">MNVGKLAPSPELELERLLALAHDHTATSRPGTQIMHVPSREQEKLKRTSIFTKSLTEAGSVPWHQPPGCPWIPLPSSAEHPQPSRWPGPRGKRWLSSHSRHSCDHTSDFVPPVLNTLHWLPISICVWSPIRNSVCDTAPGGSEPVTSPLARLLDAQLRFLQTVNRPGVNQYLGERCLAVPGEADPRPRVAEQLASVSAKRGEGWGWRAETHRCHPNSRQPAGSG</sequence>
<dbReference type="GeneID" id="106984415"/>
<keyword evidence="2" id="KW-1185">Reference proteome</keyword>
<reference evidence="3" key="1">
    <citation type="submission" date="2025-08" db="UniProtKB">
        <authorList>
            <consortium name="RefSeq"/>
        </authorList>
    </citation>
    <scope>IDENTIFICATION</scope>
    <source>
        <tissue evidence="3">Blood</tissue>
    </source>
</reference>
<evidence type="ECO:0000313" key="2">
    <source>
        <dbReference type="Proteomes" id="UP001652583"/>
    </source>
</evidence>
<feature type="region of interest" description="Disordered" evidence="1">
    <location>
        <begin position="75"/>
        <end position="98"/>
    </location>
</feature>
<organism evidence="2 3">
    <name type="scientific">Acinonyx jubatus</name>
    <name type="common">Cheetah</name>
    <dbReference type="NCBI Taxonomy" id="32536"/>
    <lineage>
        <taxon>Eukaryota</taxon>
        <taxon>Metazoa</taxon>
        <taxon>Chordata</taxon>
        <taxon>Craniata</taxon>
        <taxon>Vertebrata</taxon>
        <taxon>Euteleostomi</taxon>
        <taxon>Mammalia</taxon>
        <taxon>Eutheria</taxon>
        <taxon>Laurasiatheria</taxon>
        <taxon>Carnivora</taxon>
        <taxon>Feliformia</taxon>
        <taxon>Felidae</taxon>
        <taxon>Felinae</taxon>
        <taxon>Acinonyx</taxon>
    </lineage>
</organism>
<name>A0A6J1ZQ25_ACIJB</name>
<dbReference type="KEGG" id="aju:106984415"/>
<gene>
    <name evidence="3" type="primary">LOC106984415</name>
</gene>
<protein>
    <submittedName>
        <fullName evidence="3">Uncharacterized protein LOC106984415</fullName>
    </submittedName>
</protein>
<accession>A0A6J1ZQ25</accession>
<dbReference type="RefSeq" id="XP_026919627.1">
    <property type="nucleotide sequence ID" value="XM_027063826.2"/>
</dbReference>